<sequence length="89" mass="10384">MARYRKKPIIVEAVILSRTITIETPEGSVKGFRGDYLITESDGNQFLCKADQFESEYERIRDGRDVTTFIKRCLWKVKNTSKDFFVKAK</sequence>
<gene>
    <name evidence="1" type="ORF">BkAM31D_12520</name>
</gene>
<dbReference type="EMBL" id="CP020814">
    <property type="protein sequence ID" value="ARK30587.1"/>
    <property type="molecule type" value="Genomic_DNA"/>
</dbReference>
<accession>A0A1X9MAZ3</accession>
<dbReference type="KEGG" id="bkw:BkAM31D_12520"/>
<organism evidence="1 2">
    <name type="scientific">Halalkalibacter krulwichiae</name>
    <dbReference type="NCBI Taxonomy" id="199441"/>
    <lineage>
        <taxon>Bacteria</taxon>
        <taxon>Bacillati</taxon>
        <taxon>Bacillota</taxon>
        <taxon>Bacilli</taxon>
        <taxon>Bacillales</taxon>
        <taxon>Bacillaceae</taxon>
        <taxon>Halalkalibacter</taxon>
    </lineage>
</organism>
<proteinExistence type="predicted"/>
<dbReference type="STRING" id="199441.BkAM31D_12520"/>
<reference evidence="1 2" key="1">
    <citation type="submission" date="2017-04" db="EMBL/GenBank/DDBJ databases">
        <title>Bacillus krulwichiae AM31D Genome sequencing and assembly.</title>
        <authorList>
            <person name="Krulwich T.A."/>
            <person name="Anastor L."/>
            <person name="Ehrlich R."/>
            <person name="Ehrlich G.D."/>
            <person name="Janto B."/>
        </authorList>
    </citation>
    <scope>NUCLEOTIDE SEQUENCE [LARGE SCALE GENOMIC DNA]</scope>
    <source>
        <strain evidence="1 2">AM31D</strain>
    </source>
</reference>
<dbReference type="RefSeq" id="WP_066149212.1">
    <property type="nucleotide sequence ID" value="NZ_CP020814.1"/>
</dbReference>
<evidence type="ECO:0000313" key="1">
    <source>
        <dbReference type="EMBL" id="ARK30587.1"/>
    </source>
</evidence>
<dbReference type="Proteomes" id="UP000193006">
    <property type="component" value="Chromosome"/>
</dbReference>
<evidence type="ECO:0000313" key="2">
    <source>
        <dbReference type="Proteomes" id="UP000193006"/>
    </source>
</evidence>
<dbReference type="AlphaFoldDB" id="A0A1X9MAZ3"/>
<name>A0A1X9MAZ3_9BACI</name>
<protein>
    <submittedName>
        <fullName evidence="1">Uncharacterized protein</fullName>
    </submittedName>
</protein>
<keyword evidence="2" id="KW-1185">Reference proteome</keyword>